<sequence>MPGRVRGLSVHARRYFHAGRSSGEAQRTDAAVQGTAATVCGDAQGEAWRTEDGSFCSSADVPVPRPSGSERGKGRHTEGQGEKSSGCRGYREDEEALWQQEVNSLGAQARMLQCVYHENSPFLRGETRHRSHALVPAWLLQGGQKGETQEGTGGKSDGAAVCVVLVNLGSPSKPTYRHLWRYLNQFLGDSRVVEVPTALWFLIRHSFILPFRSYASAKKYHSIWHLDPGASHFPSLCHRPHSPLPERRLQEAASAVGRVQHAHARPHAAPQASAAACGAHSHVATGEAKPAAARATGDLRRATGGKARGSSREAGEEPGRELSATEAAGRVVGQVWREARAAARKMRARDFTAPAPLVRITEALRREVQARFDRLADELRAAPPRREEEHGSAPRSGGGADAHSGGGSLRVEGGAGKGQLSAARVPCGGSGVCPPARPEDTARSAGRAADEEAGARQDLHVVDACGADASRRLRPGIRVLMGMRYGEPSLPSVLREAQRGGCRKLLILPLYPQTANATTSSVYDAALEEIMKWRVMPDLRILSGYADHPAYIGALAASIRRFWEAERLAQESAAEAAVARLSSGRGEKLIFSFHGIPISTGRQAGEIYQCLCAKTARLVAEELHLKPEECEVAFQSRFGPAEWTKPYIDRRLEALAAAGVRVVDVVMPGFATDCLETIEEMGCFYSEKFHALTKGRGRLRVIPCLNASAEASSAIFTIAREQMTDWLRLMK</sequence>
<dbReference type="InterPro" id="IPR033644">
    <property type="entry name" value="Ferrochelatase_C"/>
</dbReference>
<dbReference type="NCBIfam" id="TIGR00109">
    <property type="entry name" value="hemH"/>
    <property type="match status" value="1"/>
</dbReference>
<feature type="compositionally biased region" description="Gly residues" evidence="6">
    <location>
        <begin position="396"/>
        <end position="417"/>
    </location>
</feature>
<reference evidence="7 8" key="1">
    <citation type="submission" date="2017-09" db="EMBL/GenBank/DDBJ databases">
        <title>Genome sequencing of Besnoitia besnoiti strain Bb-Ger1.</title>
        <authorList>
            <person name="Schares G."/>
            <person name="Venepally P."/>
            <person name="Lorenzi H.A."/>
        </authorList>
    </citation>
    <scope>NUCLEOTIDE SEQUENCE [LARGE SCALE GENOMIC DNA]</scope>
    <source>
        <strain evidence="7 8">Bb-Ger1</strain>
    </source>
</reference>
<dbReference type="PANTHER" id="PTHR11108">
    <property type="entry name" value="FERROCHELATASE"/>
    <property type="match status" value="1"/>
</dbReference>
<dbReference type="AlphaFoldDB" id="A0A2A9M5M0"/>
<feature type="region of interest" description="Disordered" evidence="6">
    <location>
        <begin position="254"/>
        <end position="326"/>
    </location>
</feature>
<keyword evidence="4" id="KW-0627">Porphyrin biosynthesis</keyword>
<dbReference type="Gene3D" id="3.40.50.1400">
    <property type="match status" value="3"/>
</dbReference>
<dbReference type="OrthoDB" id="1323at2759"/>
<dbReference type="PANTHER" id="PTHR11108:SF1">
    <property type="entry name" value="FERROCHELATASE, MITOCHONDRIAL"/>
    <property type="match status" value="1"/>
</dbReference>
<protein>
    <submittedName>
        <fullName evidence="7">Putative protoheme ferro-lyase</fullName>
    </submittedName>
</protein>
<feature type="compositionally biased region" description="Basic and acidic residues" evidence="6">
    <location>
        <begin position="437"/>
        <end position="453"/>
    </location>
</feature>
<feature type="compositionally biased region" description="Basic and acidic residues" evidence="6">
    <location>
        <begin position="377"/>
        <end position="392"/>
    </location>
</feature>
<evidence type="ECO:0000256" key="5">
    <source>
        <dbReference type="RuleBase" id="RU004185"/>
    </source>
</evidence>
<dbReference type="EMBL" id="NWUJ01000009">
    <property type="protein sequence ID" value="PFH33255.1"/>
    <property type="molecule type" value="Genomic_DNA"/>
</dbReference>
<dbReference type="GO" id="GO:0004325">
    <property type="term" value="F:ferrochelatase activity"/>
    <property type="evidence" value="ECO:0007669"/>
    <property type="project" value="InterPro"/>
</dbReference>
<dbReference type="SUPFAM" id="SSF53800">
    <property type="entry name" value="Chelatase"/>
    <property type="match status" value="2"/>
</dbReference>
<evidence type="ECO:0000313" key="8">
    <source>
        <dbReference type="Proteomes" id="UP000224006"/>
    </source>
</evidence>
<evidence type="ECO:0000256" key="3">
    <source>
        <dbReference type="ARBA" id="ARBA00023239"/>
    </source>
</evidence>
<evidence type="ECO:0000256" key="1">
    <source>
        <dbReference type="ARBA" id="ARBA00023004"/>
    </source>
</evidence>
<keyword evidence="1" id="KW-0408">Iron</keyword>
<evidence type="ECO:0000313" key="7">
    <source>
        <dbReference type="EMBL" id="PFH33255.1"/>
    </source>
</evidence>
<comment type="similarity">
    <text evidence="5">Belongs to the ferrochelatase family.</text>
</comment>
<feature type="region of interest" description="Disordered" evidence="6">
    <location>
        <begin position="377"/>
        <end position="453"/>
    </location>
</feature>
<name>A0A2A9M5M0_BESBE</name>
<dbReference type="GO" id="GO:0006783">
    <property type="term" value="P:heme biosynthetic process"/>
    <property type="evidence" value="ECO:0007669"/>
    <property type="project" value="UniProtKB-KW"/>
</dbReference>
<proteinExistence type="inferred from homology"/>
<comment type="caution">
    <text evidence="7">The sequence shown here is derived from an EMBL/GenBank/DDBJ whole genome shotgun (WGS) entry which is preliminary data.</text>
</comment>
<evidence type="ECO:0000256" key="4">
    <source>
        <dbReference type="ARBA" id="ARBA00023244"/>
    </source>
</evidence>
<dbReference type="GeneID" id="40313380"/>
<keyword evidence="3 7" id="KW-0456">Lyase</keyword>
<dbReference type="Pfam" id="PF00762">
    <property type="entry name" value="Ferrochelatase"/>
    <property type="match status" value="2"/>
</dbReference>
<dbReference type="STRING" id="94643.A0A2A9M5M0"/>
<accession>A0A2A9M5M0</accession>
<organism evidence="7 8">
    <name type="scientific">Besnoitia besnoiti</name>
    <name type="common">Apicomplexan protozoan</name>
    <dbReference type="NCBI Taxonomy" id="94643"/>
    <lineage>
        <taxon>Eukaryota</taxon>
        <taxon>Sar</taxon>
        <taxon>Alveolata</taxon>
        <taxon>Apicomplexa</taxon>
        <taxon>Conoidasida</taxon>
        <taxon>Coccidia</taxon>
        <taxon>Eucoccidiorida</taxon>
        <taxon>Eimeriorina</taxon>
        <taxon>Sarcocystidae</taxon>
        <taxon>Besnoitia</taxon>
    </lineage>
</organism>
<dbReference type="VEuPathDB" id="ToxoDB:BESB_084540"/>
<dbReference type="HAMAP" id="MF_00323">
    <property type="entry name" value="Ferrochelatase"/>
    <property type="match status" value="1"/>
</dbReference>
<feature type="compositionally biased region" description="Basic and acidic residues" evidence="6">
    <location>
        <begin position="68"/>
        <end position="81"/>
    </location>
</feature>
<evidence type="ECO:0000256" key="6">
    <source>
        <dbReference type="SAM" id="MobiDB-lite"/>
    </source>
</evidence>
<keyword evidence="2" id="KW-0350">Heme biosynthesis</keyword>
<dbReference type="CDD" id="cd00419">
    <property type="entry name" value="Ferrochelatase_C"/>
    <property type="match status" value="1"/>
</dbReference>
<feature type="compositionally biased region" description="Basic and acidic residues" evidence="6">
    <location>
        <begin position="310"/>
        <end position="320"/>
    </location>
</feature>
<keyword evidence="8" id="KW-1185">Reference proteome</keyword>
<dbReference type="Proteomes" id="UP000224006">
    <property type="component" value="Chromosome VIII"/>
</dbReference>
<feature type="compositionally biased region" description="Low complexity" evidence="6">
    <location>
        <begin position="267"/>
        <end position="284"/>
    </location>
</feature>
<gene>
    <name evidence="7" type="ORF">BESB_084540</name>
</gene>
<dbReference type="RefSeq" id="XP_029217264.1">
    <property type="nucleotide sequence ID" value="XM_029366804.1"/>
</dbReference>
<dbReference type="InterPro" id="IPR001015">
    <property type="entry name" value="Ferrochelatase"/>
</dbReference>
<evidence type="ECO:0000256" key="2">
    <source>
        <dbReference type="ARBA" id="ARBA00023133"/>
    </source>
</evidence>
<feature type="region of interest" description="Disordered" evidence="6">
    <location>
        <begin position="52"/>
        <end position="90"/>
    </location>
</feature>
<dbReference type="KEGG" id="bbes:BESB_084540"/>